<evidence type="ECO:0000313" key="3">
    <source>
        <dbReference type="EMBL" id="KFG36096.1"/>
    </source>
</evidence>
<gene>
    <name evidence="3" type="ORF">TGP89_222420</name>
</gene>
<evidence type="ECO:0000313" key="4">
    <source>
        <dbReference type="Proteomes" id="UP000028828"/>
    </source>
</evidence>
<evidence type="ECO:0000256" key="2">
    <source>
        <dbReference type="SAM" id="Phobius"/>
    </source>
</evidence>
<keyword evidence="2" id="KW-1133">Transmembrane helix</keyword>
<sequence>MQHQQRPETVHIGGDRSPIPQMFTPMPSKSYSFADKPSVSRMVCAGSHADAVSGIAHRMHAAEHYQFRISATCVILTILNLYVLLERLGLKKANLILQLGYLAVALRALPAVCCAYMCWTRMPSAGKRFRPQDKRTGEKRLDQRRGSATENMRAFSWRGDSRSNHLVEPEHQLLLKHLSPTGLEIVVESERRHRSFSLCATGALLLLACSDLCHGYSDLWSLLHLEKGELLAQTAERPPLFGPSPPGVAREGFAVYPPELKARPSSFAILAAPSALVLAPLFEAAAAFCLLKAVNIQLGSGDSQNGTQDGNGRVSLSNAREADKANALRRDDGDFRDAENEGSARDSWWGSKSFYLHAFFQAPLCLLCYLILVHWPSLHPSRPRPVHAAFASRGMAACVDWIVRLSTVVTLSLFSQGWTRCLSRALLPFLEAKKEQKKPPVFVRKPSRVLLFLALLLLLFSITVQALTAFLPYVQGLENVSYIWGVLRRASMEERVVVCVGLLSHFFALFLISCSGTSFGMKNHLVSAALRGETIDEESELYSASVASPPTLLVEGKPVACRADGAEGVGTRAKSD</sequence>
<dbReference type="VEuPathDB" id="ToxoDB:TGP89_222420"/>
<feature type="transmembrane region" description="Helical" evidence="2">
    <location>
        <begin position="95"/>
        <end position="119"/>
    </location>
</feature>
<feature type="transmembrane region" description="Helical" evidence="2">
    <location>
        <begin position="495"/>
        <end position="514"/>
    </location>
</feature>
<proteinExistence type="predicted"/>
<reference evidence="3 4" key="1">
    <citation type="submission" date="2014-03" db="EMBL/GenBank/DDBJ databases">
        <authorList>
            <person name="Sibley D."/>
            <person name="Venepally P."/>
            <person name="Karamycheva S."/>
            <person name="Hadjithomas M."/>
            <person name="Khan A."/>
            <person name="Brunk B."/>
            <person name="Roos D."/>
            <person name="Caler E."/>
            <person name="Lorenzi H."/>
        </authorList>
    </citation>
    <scope>NUCLEOTIDE SEQUENCE [LARGE SCALE GENOMIC DNA]</scope>
    <source>
        <strain evidence="4">p89</strain>
    </source>
</reference>
<feature type="transmembrane region" description="Helical" evidence="2">
    <location>
        <begin position="449"/>
        <end position="475"/>
    </location>
</feature>
<evidence type="ECO:0000256" key="1">
    <source>
        <dbReference type="SAM" id="MobiDB-lite"/>
    </source>
</evidence>
<feature type="region of interest" description="Disordered" evidence="1">
    <location>
        <begin position="129"/>
        <end position="148"/>
    </location>
</feature>
<organism evidence="3 4">
    <name type="scientific">Toxoplasma gondii p89</name>
    <dbReference type="NCBI Taxonomy" id="943119"/>
    <lineage>
        <taxon>Eukaryota</taxon>
        <taxon>Sar</taxon>
        <taxon>Alveolata</taxon>
        <taxon>Apicomplexa</taxon>
        <taxon>Conoidasida</taxon>
        <taxon>Coccidia</taxon>
        <taxon>Eucoccidiorida</taxon>
        <taxon>Eimeriorina</taxon>
        <taxon>Sarcocystidae</taxon>
        <taxon>Toxoplasma</taxon>
    </lineage>
</organism>
<feature type="transmembrane region" description="Helical" evidence="2">
    <location>
        <begin position="354"/>
        <end position="374"/>
    </location>
</feature>
<dbReference type="OrthoDB" id="330239at2759"/>
<dbReference type="EMBL" id="AEYI02001550">
    <property type="protein sequence ID" value="KFG36096.1"/>
    <property type="molecule type" value="Genomic_DNA"/>
</dbReference>
<dbReference type="Proteomes" id="UP000028828">
    <property type="component" value="Unassembled WGS sequence"/>
</dbReference>
<keyword evidence="2" id="KW-0472">Membrane</keyword>
<accession>A0A086JVC8</accession>
<dbReference type="AlphaFoldDB" id="A0A086JVC8"/>
<name>A0A086JVC8_TOXGO</name>
<feature type="transmembrane region" description="Helical" evidence="2">
    <location>
        <begin position="65"/>
        <end position="83"/>
    </location>
</feature>
<protein>
    <submittedName>
        <fullName evidence="3">Putative transmembrane protein</fullName>
    </submittedName>
</protein>
<comment type="caution">
    <text evidence="3">The sequence shown here is derived from an EMBL/GenBank/DDBJ whole genome shotgun (WGS) entry which is preliminary data.</text>
</comment>
<keyword evidence="2 3" id="KW-0812">Transmembrane</keyword>
<feature type="compositionally biased region" description="Basic and acidic residues" evidence="1">
    <location>
        <begin position="130"/>
        <end position="147"/>
    </location>
</feature>